<accession>A0A8H6BBL6</accession>
<evidence type="ECO:0000313" key="2">
    <source>
        <dbReference type="EMBL" id="KAF6008683.1"/>
    </source>
</evidence>
<dbReference type="EMBL" id="JABCYN010000034">
    <property type="protein sequence ID" value="KAF6008683.1"/>
    <property type="molecule type" value="Genomic_DNA"/>
</dbReference>
<organism evidence="2 3">
    <name type="scientific">Dekkera bruxellensis</name>
    <name type="common">Brettanomyces custersii</name>
    <dbReference type="NCBI Taxonomy" id="5007"/>
    <lineage>
        <taxon>Eukaryota</taxon>
        <taxon>Fungi</taxon>
        <taxon>Dikarya</taxon>
        <taxon>Ascomycota</taxon>
        <taxon>Saccharomycotina</taxon>
        <taxon>Pichiomycetes</taxon>
        <taxon>Pichiales</taxon>
        <taxon>Pichiaceae</taxon>
        <taxon>Brettanomyces</taxon>
    </lineage>
</organism>
<feature type="region of interest" description="Disordered" evidence="1">
    <location>
        <begin position="546"/>
        <end position="625"/>
    </location>
</feature>
<evidence type="ECO:0000313" key="3">
    <source>
        <dbReference type="Proteomes" id="UP000568158"/>
    </source>
</evidence>
<dbReference type="AlphaFoldDB" id="A0A8H6BBL6"/>
<dbReference type="Proteomes" id="UP000568158">
    <property type="component" value="Unassembled WGS sequence"/>
</dbReference>
<comment type="caution">
    <text evidence="2">The sequence shown here is derived from an EMBL/GenBank/DDBJ whole genome shotgun (WGS) entry which is preliminary data.</text>
</comment>
<protein>
    <submittedName>
        <fullName evidence="2">Uncharacterized protein</fullName>
    </submittedName>
</protein>
<evidence type="ECO:0000256" key="1">
    <source>
        <dbReference type="SAM" id="MobiDB-lite"/>
    </source>
</evidence>
<name>A0A8H6BBL6_DEKBR</name>
<sequence>MFNALTKLSRCGRITSIYAKRLAKPGMGRRHISQVGYVQGPFKGTLQVADESDTVEKMSSVLHKLKEINKNSDLDMPFIPKSRKTKVRESFGRYQGTDIQSPEMENAETMRIMEKIVNTFIDYANSPENDFSNQPDFVDDFFFKSRAPPSTLGREMFEIPISPEVGDVNEEAISRIEAYINMICRGTAHGNASHEIVKRVESYLARDDIAKQISRETLNTYLLHLRREGDFVSIRHFINTVGKNTVLAKDILPYNYFFFTLSTNRRVKRLSTVEMTLDATLSFISKHIPVKFSTWQCIYQLVGYAPGRKLLDVMLENKFPLQKMFYKIMGNNKYLYETCDDFLDFIDENKDVFGELNHDQYMQTYTFYGEMDQAERLFKECVRDRSFDISQLKTLVNRFCYENEIHNAIAIIQLSSWLNLDLSQGIRKELYKKMLLSYVKNCNYDSRTKSEKEFLVLFFRYLLQRSHKNNSVRAIINEYTSPKFWYAVSRYAANNDNQMEIDKTFAREINYTLKWTEDGISFRLENNKEPFQKLVRTFIYPELAKASNSGEESKGEEIDAKDDTKGEETDAKDDTKGEEIDAKDGTKEEVKDDTKEEVKNDTKEEVKNDTKEEVKDDTKEEVKDA</sequence>
<feature type="compositionally biased region" description="Basic and acidic residues" evidence="1">
    <location>
        <begin position="551"/>
        <end position="625"/>
    </location>
</feature>
<proteinExistence type="predicted"/>
<reference evidence="2 3" key="1">
    <citation type="journal article" date="2020" name="Appl. Microbiol. Biotechnol.">
        <title>Targeted gene deletion in Brettanomyces bruxellensis with an expression-free CRISPR-Cas9 system.</title>
        <authorList>
            <person name="Varela C."/>
            <person name="Bartel C."/>
            <person name="Onetto C."/>
            <person name="Borneman A."/>
        </authorList>
    </citation>
    <scope>NUCLEOTIDE SEQUENCE [LARGE SCALE GENOMIC DNA]</scope>
    <source>
        <strain evidence="2 3">AWRI1613</strain>
    </source>
</reference>
<gene>
    <name evidence="2" type="ORF">HII12_003910</name>
</gene>